<dbReference type="EMBL" id="PGOL01000016">
    <property type="protein sequence ID" value="PKI79182.1"/>
    <property type="molecule type" value="Genomic_DNA"/>
</dbReference>
<reference evidence="2 3" key="1">
    <citation type="submission" date="2017-11" db="EMBL/GenBank/DDBJ databases">
        <title>De-novo sequencing of pomegranate (Punica granatum L.) genome.</title>
        <authorList>
            <person name="Akparov Z."/>
            <person name="Amiraslanov A."/>
            <person name="Hajiyeva S."/>
            <person name="Abbasov M."/>
            <person name="Kaur K."/>
            <person name="Hamwieh A."/>
            <person name="Solovyev V."/>
            <person name="Salamov A."/>
            <person name="Braich B."/>
            <person name="Kosarev P."/>
            <person name="Mahmoud A."/>
            <person name="Hajiyev E."/>
            <person name="Babayeva S."/>
            <person name="Izzatullayeva V."/>
            <person name="Mammadov A."/>
            <person name="Mammadov A."/>
            <person name="Sharifova S."/>
            <person name="Ojaghi J."/>
            <person name="Eynullazada K."/>
            <person name="Bayramov B."/>
            <person name="Abdulazimova A."/>
            <person name="Shahmuradov I."/>
        </authorList>
    </citation>
    <scope>NUCLEOTIDE SEQUENCE [LARGE SCALE GENOMIC DNA]</scope>
    <source>
        <strain evidence="3">cv. AG2017</strain>
        <tissue evidence="2">Leaf</tissue>
    </source>
</reference>
<proteinExistence type="predicted"/>
<comment type="caution">
    <text evidence="2">The sequence shown here is derived from an EMBL/GenBank/DDBJ whole genome shotgun (WGS) entry which is preliminary data.</text>
</comment>
<evidence type="ECO:0000313" key="3">
    <source>
        <dbReference type="Proteomes" id="UP000233551"/>
    </source>
</evidence>
<gene>
    <name evidence="2" type="ORF">CRG98_000474</name>
</gene>
<keyword evidence="3" id="KW-1185">Reference proteome</keyword>
<name>A0A2I0LES4_PUNGR</name>
<organism evidence="2 3">
    <name type="scientific">Punica granatum</name>
    <name type="common">Pomegranate</name>
    <dbReference type="NCBI Taxonomy" id="22663"/>
    <lineage>
        <taxon>Eukaryota</taxon>
        <taxon>Viridiplantae</taxon>
        <taxon>Streptophyta</taxon>
        <taxon>Embryophyta</taxon>
        <taxon>Tracheophyta</taxon>
        <taxon>Spermatophyta</taxon>
        <taxon>Magnoliopsida</taxon>
        <taxon>eudicotyledons</taxon>
        <taxon>Gunneridae</taxon>
        <taxon>Pentapetalae</taxon>
        <taxon>rosids</taxon>
        <taxon>malvids</taxon>
        <taxon>Myrtales</taxon>
        <taxon>Lythraceae</taxon>
        <taxon>Punica</taxon>
    </lineage>
</organism>
<dbReference type="AlphaFoldDB" id="A0A2I0LES4"/>
<evidence type="ECO:0000313" key="2">
    <source>
        <dbReference type="EMBL" id="PKI79182.1"/>
    </source>
</evidence>
<feature type="compositionally biased region" description="Basic residues" evidence="1">
    <location>
        <begin position="84"/>
        <end position="107"/>
    </location>
</feature>
<evidence type="ECO:0000256" key="1">
    <source>
        <dbReference type="SAM" id="MobiDB-lite"/>
    </source>
</evidence>
<feature type="region of interest" description="Disordered" evidence="1">
    <location>
        <begin position="66"/>
        <end position="107"/>
    </location>
</feature>
<dbReference type="Proteomes" id="UP000233551">
    <property type="component" value="Unassembled WGS sequence"/>
</dbReference>
<accession>A0A2I0LES4</accession>
<feature type="compositionally biased region" description="Polar residues" evidence="1">
    <location>
        <begin position="71"/>
        <end position="80"/>
    </location>
</feature>
<protein>
    <submittedName>
        <fullName evidence="2">Uncharacterized protein</fullName>
    </submittedName>
</protein>
<sequence>MLRCWDKLVVPLVNHPMNWIGETRGSLMTGATLTDEQSLAVAWEVEARADQLEQLEARTAEKIAEVGTRNCRASSSSESEQPNKRPRHLRHKKNMKKCRTRRGGPVD</sequence>